<gene>
    <name evidence="1" type="ORF">SAMN00017477_1561</name>
</gene>
<dbReference type="EMBL" id="FWWR01000011">
    <property type="protein sequence ID" value="SMB90056.1"/>
    <property type="molecule type" value="Genomic_DNA"/>
</dbReference>
<proteinExistence type="predicted"/>
<evidence type="ECO:0000313" key="2">
    <source>
        <dbReference type="Proteomes" id="UP000192368"/>
    </source>
</evidence>
<keyword evidence="2" id="KW-1185">Reference proteome</keyword>
<protein>
    <submittedName>
        <fullName evidence="1">Uncharacterized protein</fullName>
    </submittedName>
</protein>
<name>A0A1W1V9X2_PEPAS</name>
<dbReference type="RefSeq" id="WP_234989818.1">
    <property type="nucleotide sequence ID" value="NZ_FWWR01000011.1"/>
</dbReference>
<organism evidence="1 2">
    <name type="scientific">Peptoniphilus asaccharolyticus DSM 20463</name>
    <dbReference type="NCBI Taxonomy" id="573058"/>
    <lineage>
        <taxon>Bacteria</taxon>
        <taxon>Bacillati</taxon>
        <taxon>Bacillota</taxon>
        <taxon>Tissierellia</taxon>
        <taxon>Tissierellales</taxon>
        <taxon>Peptoniphilaceae</taxon>
        <taxon>Peptoniphilus</taxon>
    </lineage>
</organism>
<dbReference type="Proteomes" id="UP000192368">
    <property type="component" value="Unassembled WGS sequence"/>
</dbReference>
<accession>A0A1W1V9X2</accession>
<sequence length="72" mass="8710">MNIIAKEVNTIEKEYKTTEAQREASRRYKKKNRERLKIQTYFSNAKLFINEHANVENLKELQNLIEEKLKKL</sequence>
<dbReference type="AlphaFoldDB" id="A0A1W1V9X2"/>
<evidence type="ECO:0000313" key="1">
    <source>
        <dbReference type="EMBL" id="SMB90056.1"/>
    </source>
</evidence>
<reference evidence="2" key="1">
    <citation type="submission" date="2017-04" db="EMBL/GenBank/DDBJ databases">
        <authorList>
            <person name="Varghese N."/>
            <person name="Submissions S."/>
        </authorList>
    </citation>
    <scope>NUCLEOTIDE SEQUENCE [LARGE SCALE GENOMIC DNA]</scope>
    <source>
        <strain evidence="2">DSM 20463</strain>
    </source>
</reference>